<keyword evidence="2" id="KW-1185">Reference proteome</keyword>
<evidence type="ECO:0000313" key="2">
    <source>
        <dbReference type="Proteomes" id="UP000673691"/>
    </source>
</evidence>
<dbReference type="Proteomes" id="UP000673691">
    <property type="component" value="Unassembled WGS sequence"/>
</dbReference>
<accession>A0A8H8DJK5</accession>
<dbReference type="AlphaFoldDB" id="A0A8H8DJK5"/>
<proteinExistence type="predicted"/>
<sequence length="103" mass="11555">MSPDAGKSSLTTYCRAVLKHAGNLVSLFVSCLRGIVLCAGRHLTTFYLFSSIACRNEDYHERCHWARSVRRPSSERAVEGRTSVQEKSPGKPRLKAIEVDFQL</sequence>
<name>A0A8H8DJK5_9FUNG</name>
<gene>
    <name evidence="1" type="ORF">BJ554DRAFT_6967</name>
</gene>
<comment type="caution">
    <text evidence="1">The sequence shown here is derived from an EMBL/GenBank/DDBJ whole genome shotgun (WGS) entry which is preliminary data.</text>
</comment>
<dbReference type="PROSITE" id="PS51257">
    <property type="entry name" value="PROKAR_LIPOPROTEIN"/>
    <property type="match status" value="1"/>
</dbReference>
<reference evidence="1 2" key="1">
    <citation type="journal article" name="Sci. Rep.">
        <title>Genome-scale phylogenetic analyses confirm Olpidium as the closest living zoosporic fungus to the non-flagellated, terrestrial fungi.</title>
        <authorList>
            <person name="Chang Y."/>
            <person name="Rochon D."/>
            <person name="Sekimoto S."/>
            <person name="Wang Y."/>
            <person name="Chovatia M."/>
            <person name="Sandor L."/>
            <person name="Salamov A."/>
            <person name="Grigoriev I.V."/>
            <person name="Stajich J.E."/>
            <person name="Spatafora J.W."/>
        </authorList>
    </citation>
    <scope>NUCLEOTIDE SEQUENCE [LARGE SCALE GENOMIC DNA]</scope>
    <source>
        <strain evidence="1">S191</strain>
    </source>
</reference>
<protein>
    <submittedName>
        <fullName evidence="1">Uncharacterized protein</fullName>
    </submittedName>
</protein>
<evidence type="ECO:0000313" key="1">
    <source>
        <dbReference type="EMBL" id="KAG5460929.1"/>
    </source>
</evidence>
<dbReference type="EMBL" id="JAEFCI010004474">
    <property type="protein sequence ID" value="KAG5460929.1"/>
    <property type="molecule type" value="Genomic_DNA"/>
</dbReference>
<organism evidence="1 2">
    <name type="scientific">Olpidium bornovanus</name>
    <dbReference type="NCBI Taxonomy" id="278681"/>
    <lineage>
        <taxon>Eukaryota</taxon>
        <taxon>Fungi</taxon>
        <taxon>Fungi incertae sedis</taxon>
        <taxon>Olpidiomycota</taxon>
        <taxon>Olpidiomycotina</taxon>
        <taxon>Olpidiomycetes</taxon>
        <taxon>Olpidiales</taxon>
        <taxon>Olpidiaceae</taxon>
        <taxon>Olpidium</taxon>
    </lineage>
</organism>